<gene>
    <name evidence="5" type="ORF">FKG94_03000</name>
</gene>
<dbReference type="Proteomes" id="UP000319732">
    <property type="component" value="Unassembled WGS sequence"/>
</dbReference>
<evidence type="ECO:0000313" key="6">
    <source>
        <dbReference type="Proteomes" id="UP000319732"/>
    </source>
</evidence>
<dbReference type="CDD" id="cd00082">
    <property type="entry name" value="HisKA"/>
    <property type="match status" value="1"/>
</dbReference>
<evidence type="ECO:0000313" key="5">
    <source>
        <dbReference type="EMBL" id="TQV85172.1"/>
    </source>
</evidence>
<dbReference type="SMART" id="SM00388">
    <property type="entry name" value="HisKA"/>
    <property type="match status" value="1"/>
</dbReference>
<dbReference type="AlphaFoldDB" id="A0A545U6S4"/>
<sequence>MAVPLSGGLQQSNGEPKMNNPRIQVHGSSPAQPREERGLGDDDDLYKETVMSRDQQLAAVSHALRQPLQSLGLYLSVLQHHLDSEDTQLISNRMRASLRRASEILDRLADHANEAVTPPLSAQRVEIKEPEKVRVSTDTIKQTTAN</sequence>
<dbReference type="Pfam" id="PF00512">
    <property type="entry name" value="HisKA"/>
    <property type="match status" value="1"/>
</dbReference>
<comment type="catalytic activity">
    <reaction evidence="1">
        <text>ATP + protein L-histidine = ADP + protein N-phospho-L-histidine.</text>
        <dbReference type="EC" id="2.7.13.3"/>
    </reaction>
</comment>
<dbReference type="Gene3D" id="1.10.287.130">
    <property type="match status" value="1"/>
</dbReference>
<feature type="domain" description="Signal transduction histidine kinase dimerisation/phosphoacceptor" evidence="4">
    <location>
        <begin position="52"/>
        <end position="112"/>
    </location>
</feature>
<dbReference type="EC" id="2.7.13.3" evidence="2"/>
<dbReference type="InterPro" id="IPR003661">
    <property type="entry name" value="HisK_dim/P_dom"/>
</dbReference>
<name>A0A545U6S4_9GAMM</name>
<feature type="region of interest" description="Disordered" evidence="3">
    <location>
        <begin position="1"/>
        <end position="42"/>
    </location>
</feature>
<reference evidence="5 6" key="1">
    <citation type="submission" date="2019-06" db="EMBL/GenBank/DDBJ databases">
        <title>Whole genome sequence for Cellvibrionaceae sp. R142.</title>
        <authorList>
            <person name="Wang G."/>
        </authorList>
    </citation>
    <scope>NUCLEOTIDE SEQUENCE [LARGE SCALE GENOMIC DNA]</scope>
    <source>
        <strain evidence="5 6">R142</strain>
    </source>
</reference>
<dbReference type="InterPro" id="IPR036097">
    <property type="entry name" value="HisK_dim/P_sf"/>
</dbReference>
<accession>A0A545U6S4</accession>
<evidence type="ECO:0000256" key="2">
    <source>
        <dbReference type="ARBA" id="ARBA00012438"/>
    </source>
</evidence>
<dbReference type="EMBL" id="VHSG01000004">
    <property type="protein sequence ID" value="TQV85172.1"/>
    <property type="molecule type" value="Genomic_DNA"/>
</dbReference>
<dbReference type="GO" id="GO:0000155">
    <property type="term" value="F:phosphorelay sensor kinase activity"/>
    <property type="evidence" value="ECO:0007669"/>
    <property type="project" value="InterPro"/>
</dbReference>
<dbReference type="SUPFAM" id="SSF47384">
    <property type="entry name" value="Homodimeric domain of signal transducing histidine kinase"/>
    <property type="match status" value="1"/>
</dbReference>
<evidence type="ECO:0000256" key="1">
    <source>
        <dbReference type="ARBA" id="ARBA00000085"/>
    </source>
</evidence>
<keyword evidence="6" id="KW-1185">Reference proteome</keyword>
<protein>
    <recommendedName>
        <fullName evidence="2">histidine kinase</fullName>
        <ecNumber evidence="2">2.7.13.3</ecNumber>
    </recommendedName>
</protein>
<evidence type="ECO:0000256" key="3">
    <source>
        <dbReference type="SAM" id="MobiDB-lite"/>
    </source>
</evidence>
<feature type="compositionally biased region" description="Basic and acidic residues" evidence="3">
    <location>
        <begin position="33"/>
        <end position="42"/>
    </location>
</feature>
<comment type="caution">
    <text evidence="5">The sequence shown here is derived from an EMBL/GenBank/DDBJ whole genome shotgun (WGS) entry which is preliminary data.</text>
</comment>
<proteinExistence type="predicted"/>
<organism evidence="5 6">
    <name type="scientific">Exilibacterium tricleocarpae</name>
    <dbReference type="NCBI Taxonomy" id="2591008"/>
    <lineage>
        <taxon>Bacteria</taxon>
        <taxon>Pseudomonadati</taxon>
        <taxon>Pseudomonadota</taxon>
        <taxon>Gammaproteobacteria</taxon>
        <taxon>Cellvibrionales</taxon>
        <taxon>Cellvibrionaceae</taxon>
        <taxon>Exilibacterium</taxon>
    </lineage>
</organism>
<evidence type="ECO:0000259" key="4">
    <source>
        <dbReference type="SMART" id="SM00388"/>
    </source>
</evidence>